<name>A0A195F7M2_9HYME</name>
<evidence type="ECO:0000313" key="1">
    <source>
        <dbReference type="EMBL" id="KYN36381.1"/>
    </source>
</evidence>
<dbReference type="PANTHER" id="PTHR21301">
    <property type="entry name" value="REVERSE TRANSCRIPTASE"/>
    <property type="match status" value="1"/>
</dbReference>
<dbReference type="EMBL" id="KQ981744">
    <property type="protein sequence ID" value="KYN36381.1"/>
    <property type="molecule type" value="Genomic_DNA"/>
</dbReference>
<dbReference type="STRING" id="34720.A0A195F7M2"/>
<organism evidence="1 2">
    <name type="scientific">Trachymyrmex septentrionalis</name>
    <dbReference type="NCBI Taxonomy" id="34720"/>
    <lineage>
        <taxon>Eukaryota</taxon>
        <taxon>Metazoa</taxon>
        <taxon>Ecdysozoa</taxon>
        <taxon>Arthropoda</taxon>
        <taxon>Hexapoda</taxon>
        <taxon>Insecta</taxon>
        <taxon>Pterygota</taxon>
        <taxon>Neoptera</taxon>
        <taxon>Endopterygota</taxon>
        <taxon>Hymenoptera</taxon>
        <taxon>Apocrita</taxon>
        <taxon>Aculeata</taxon>
        <taxon>Formicoidea</taxon>
        <taxon>Formicidae</taxon>
        <taxon>Myrmicinae</taxon>
        <taxon>Trachymyrmex</taxon>
    </lineage>
</organism>
<protein>
    <recommendedName>
        <fullName evidence="3">Reverse transcriptase domain-containing protein</fullName>
    </recommendedName>
</protein>
<proteinExistence type="predicted"/>
<dbReference type="AlphaFoldDB" id="A0A195F7M2"/>
<sequence>KRFLRNNSNLIVTKADKRNISVLLDKDSYKQKINEMLSNKDTYSVINKDPTNKMTNKLKELLTKWKKSNYISKATYKSVCYSDGVLPRVHNVPPRSHINNSYDLVYKLRNTHIDSLISLDVVSLFTNISLNLAVKSIEKRWNYISEYCSVPRDEFLLAVQFVLESAFFMFDDQIYKQYVYSVYSARQAA</sequence>
<evidence type="ECO:0008006" key="3">
    <source>
        <dbReference type="Google" id="ProtNLM"/>
    </source>
</evidence>
<dbReference type="Proteomes" id="UP000078541">
    <property type="component" value="Unassembled WGS sequence"/>
</dbReference>
<dbReference type="PANTHER" id="PTHR21301:SF10">
    <property type="entry name" value="REVERSE TRANSCRIPTASE DOMAIN-CONTAINING PROTEIN"/>
    <property type="match status" value="1"/>
</dbReference>
<reference evidence="1 2" key="1">
    <citation type="submission" date="2016-03" db="EMBL/GenBank/DDBJ databases">
        <title>Trachymyrmex septentrionalis WGS genome.</title>
        <authorList>
            <person name="Nygaard S."/>
            <person name="Hu H."/>
            <person name="Boomsma J."/>
            <person name="Zhang G."/>
        </authorList>
    </citation>
    <scope>NUCLEOTIDE SEQUENCE [LARGE SCALE GENOMIC DNA]</scope>
    <source>
        <strain evidence="1">Tsep2-gDNA-1</strain>
        <tissue evidence="1">Whole body</tissue>
    </source>
</reference>
<gene>
    <name evidence="1" type="ORF">ALC56_09341</name>
</gene>
<feature type="non-terminal residue" evidence="1">
    <location>
        <position position="1"/>
    </location>
</feature>
<evidence type="ECO:0000313" key="2">
    <source>
        <dbReference type="Proteomes" id="UP000078541"/>
    </source>
</evidence>
<keyword evidence="2" id="KW-1185">Reference proteome</keyword>
<accession>A0A195F7M2</accession>